<name>A0ABP0W4Q2_9BRYO</name>
<keyword evidence="3" id="KW-1185">Reference proteome</keyword>
<sequence length="247" mass="27626">MSMPLADPRRQKARDDKLWKWEFTWATQHGVDKMRCPCAKCEGRGRLVLLRTVRDHLVLNGRHSLFRVWKGPGQTDHSDEEWVEASRAAENPMQTEVEVRVVDEAVNVNQLLDDLFQMPEEEHEGERVASLSSDHNVEGMEVAGMVQNAIQVMEELAALPESMPGQNNHDRGQGGVDNDMGLGETGAPSVASDDDISMEANYLREACQPLYNGASMKHWRLVQSAGLLGTRNLAGLLFHRKLCDISP</sequence>
<protein>
    <recommendedName>
        <fullName evidence="4">Transposase-associated domain-containing protein</fullName>
    </recommendedName>
</protein>
<gene>
    <name evidence="2" type="ORF">CSSPJE1EN1_LOCUS6386</name>
</gene>
<reference evidence="2" key="1">
    <citation type="submission" date="2024-02" db="EMBL/GenBank/DDBJ databases">
        <authorList>
            <consortium name="ELIXIR-Norway"/>
            <consortium name="Elixir Norway"/>
        </authorList>
    </citation>
    <scope>NUCLEOTIDE SEQUENCE</scope>
</reference>
<proteinExistence type="predicted"/>
<evidence type="ECO:0000313" key="2">
    <source>
        <dbReference type="EMBL" id="CAK9260908.1"/>
    </source>
</evidence>
<dbReference type="EMBL" id="OZ020108">
    <property type="protein sequence ID" value="CAK9260908.1"/>
    <property type="molecule type" value="Genomic_DNA"/>
</dbReference>
<evidence type="ECO:0000256" key="1">
    <source>
        <dbReference type="SAM" id="MobiDB-lite"/>
    </source>
</evidence>
<evidence type="ECO:0000313" key="3">
    <source>
        <dbReference type="Proteomes" id="UP001497444"/>
    </source>
</evidence>
<organism evidence="2 3">
    <name type="scientific">Sphagnum jensenii</name>
    <dbReference type="NCBI Taxonomy" id="128206"/>
    <lineage>
        <taxon>Eukaryota</taxon>
        <taxon>Viridiplantae</taxon>
        <taxon>Streptophyta</taxon>
        <taxon>Embryophyta</taxon>
        <taxon>Bryophyta</taxon>
        <taxon>Sphagnophytina</taxon>
        <taxon>Sphagnopsida</taxon>
        <taxon>Sphagnales</taxon>
        <taxon>Sphagnaceae</taxon>
        <taxon>Sphagnum</taxon>
    </lineage>
</organism>
<feature type="region of interest" description="Disordered" evidence="1">
    <location>
        <begin position="164"/>
        <end position="189"/>
    </location>
</feature>
<dbReference type="Proteomes" id="UP001497444">
    <property type="component" value="Chromosome 13"/>
</dbReference>
<accession>A0ABP0W4Q2</accession>
<evidence type="ECO:0008006" key="4">
    <source>
        <dbReference type="Google" id="ProtNLM"/>
    </source>
</evidence>